<sequence length="166" mass="18240">MRPFARNLTAFSGAAALIAVGLFVVMEFGTLAEDSASLRYLTAEDQKWDDELELARGRETVSRDIATALCEDRITVTEAIDSVMSLAGDSPDWVAQLRSRYSRYGFVPPTATDRDVMTQYLRVHIESMKCSAESTDDRPRAALLSACLAHFADEGHTSLPAPPSHK</sequence>
<evidence type="ECO:0000313" key="2">
    <source>
        <dbReference type="Proteomes" id="UP000503447"/>
    </source>
</evidence>
<dbReference type="AlphaFoldDB" id="A0A6M5YXN9"/>
<keyword evidence="2" id="KW-1185">Reference proteome</keyword>
<organism evidence="1 2">
    <name type="scientific">Frigoriglobus tundricola</name>
    <dbReference type="NCBI Taxonomy" id="2774151"/>
    <lineage>
        <taxon>Bacteria</taxon>
        <taxon>Pseudomonadati</taxon>
        <taxon>Planctomycetota</taxon>
        <taxon>Planctomycetia</taxon>
        <taxon>Gemmatales</taxon>
        <taxon>Gemmataceae</taxon>
        <taxon>Frigoriglobus</taxon>
    </lineage>
</organism>
<accession>A0A6M5YXN9</accession>
<evidence type="ECO:0000313" key="1">
    <source>
        <dbReference type="EMBL" id="QJW98877.1"/>
    </source>
</evidence>
<name>A0A6M5YXN9_9BACT</name>
<dbReference type="KEGG" id="ftj:FTUN_6472"/>
<reference evidence="2" key="1">
    <citation type="submission" date="2020-05" db="EMBL/GenBank/DDBJ databases">
        <title>Frigoriglobus tundricola gen. nov., sp. nov., a psychrotolerant cellulolytic planctomycete of the family Gemmataceae with two divergent copies of 16S rRNA gene.</title>
        <authorList>
            <person name="Kulichevskaya I.S."/>
            <person name="Ivanova A.A."/>
            <person name="Naumoff D.G."/>
            <person name="Beletsky A.V."/>
            <person name="Rijpstra W.I.C."/>
            <person name="Sinninghe Damste J.S."/>
            <person name="Mardanov A.V."/>
            <person name="Ravin N.V."/>
            <person name="Dedysh S.N."/>
        </authorList>
    </citation>
    <scope>NUCLEOTIDE SEQUENCE [LARGE SCALE GENOMIC DNA]</scope>
    <source>
        <strain evidence="2">PL17</strain>
    </source>
</reference>
<proteinExistence type="predicted"/>
<dbReference type="RefSeq" id="WP_171473949.1">
    <property type="nucleotide sequence ID" value="NZ_CP053452.2"/>
</dbReference>
<dbReference type="Proteomes" id="UP000503447">
    <property type="component" value="Chromosome"/>
</dbReference>
<dbReference type="EMBL" id="CP053452">
    <property type="protein sequence ID" value="QJW98877.1"/>
    <property type="molecule type" value="Genomic_DNA"/>
</dbReference>
<gene>
    <name evidence="1" type="ORF">FTUN_6472</name>
</gene>
<protein>
    <submittedName>
        <fullName evidence="1">Uncharacterized protein</fullName>
    </submittedName>
</protein>